<dbReference type="STRING" id="161767.ENSAPEP00000004266"/>
<accession>A0A3P8RVW8</accession>
<proteinExistence type="predicted"/>
<dbReference type="GO" id="GO:0016314">
    <property type="term" value="F:phosphatidylinositol-3,4,5-trisphosphate 3-phosphatase activity"/>
    <property type="evidence" value="ECO:0007669"/>
    <property type="project" value="TreeGrafter"/>
</dbReference>
<evidence type="ECO:0000259" key="1">
    <source>
        <dbReference type="PROSITE" id="PS51182"/>
    </source>
</evidence>
<dbReference type="InterPro" id="IPR014020">
    <property type="entry name" value="Tensin_C2-dom"/>
</dbReference>
<dbReference type="GO" id="GO:0005829">
    <property type="term" value="C:cytosol"/>
    <property type="evidence" value="ECO:0007669"/>
    <property type="project" value="TreeGrafter"/>
</dbReference>
<dbReference type="GeneTree" id="ENSGT00940000154335"/>
<dbReference type="Gene3D" id="2.60.40.1110">
    <property type="match status" value="1"/>
</dbReference>
<dbReference type="PANTHER" id="PTHR12305">
    <property type="entry name" value="PHOSPHATASE WITH HOMOLOGY TO TENSIN"/>
    <property type="match status" value="1"/>
</dbReference>
<protein>
    <submittedName>
        <fullName evidence="2">Transmembrane phosphatase with tensin homology</fullName>
    </submittedName>
</protein>
<dbReference type="InterPro" id="IPR051281">
    <property type="entry name" value="Dual-spec_lipid-protein_phosph"/>
</dbReference>
<dbReference type="AlphaFoldDB" id="A0A3P8RVW8"/>
<dbReference type="PANTHER" id="PTHR12305:SF60">
    <property type="entry name" value="PHOSPHATIDYLINOSITOL 3,4,5-TRISPHOSPHATE 3-PHOSPHATASE TPTE2-RELATED"/>
    <property type="match status" value="1"/>
</dbReference>
<feature type="domain" description="C2 tensin-type" evidence="1">
    <location>
        <begin position="59"/>
        <end position="178"/>
    </location>
</feature>
<dbReference type="PROSITE" id="PS51182">
    <property type="entry name" value="C2_TENSIN"/>
    <property type="match status" value="1"/>
</dbReference>
<reference evidence="2" key="2">
    <citation type="submission" date="2025-08" db="UniProtKB">
        <authorList>
            <consortium name="Ensembl"/>
        </authorList>
    </citation>
    <scope>IDENTIFICATION</scope>
</reference>
<organism evidence="2 3">
    <name type="scientific">Amphiprion percula</name>
    <name type="common">Orange clownfish</name>
    <name type="synonym">Lutjanus percula</name>
    <dbReference type="NCBI Taxonomy" id="161767"/>
    <lineage>
        <taxon>Eukaryota</taxon>
        <taxon>Metazoa</taxon>
        <taxon>Chordata</taxon>
        <taxon>Craniata</taxon>
        <taxon>Vertebrata</taxon>
        <taxon>Euteleostomi</taxon>
        <taxon>Actinopterygii</taxon>
        <taxon>Neopterygii</taxon>
        <taxon>Teleostei</taxon>
        <taxon>Neoteleostei</taxon>
        <taxon>Acanthomorphata</taxon>
        <taxon>Ovalentaria</taxon>
        <taxon>Pomacentridae</taxon>
        <taxon>Amphiprion</taxon>
    </lineage>
</organism>
<dbReference type="Gene3D" id="3.90.190.10">
    <property type="entry name" value="Protein tyrosine phosphatase superfamily"/>
    <property type="match status" value="1"/>
</dbReference>
<evidence type="ECO:0000313" key="2">
    <source>
        <dbReference type="Ensembl" id="ENSAPEP00000004266.1"/>
    </source>
</evidence>
<keyword evidence="3" id="KW-1185">Reference proteome</keyword>
<reference evidence="2 3" key="1">
    <citation type="submission" date="2018-03" db="EMBL/GenBank/DDBJ databases">
        <title>Finding Nemo's genes: A chromosome-scale reference assembly of the genome of the orange clownfish Amphiprion percula.</title>
        <authorList>
            <person name="Lehmann R."/>
        </authorList>
    </citation>
    <scope>NUCLEOTIDE SEQUENCE</scope>
</reference>
<dbReference type="InterPro" id="IPR035892">
    <property type="entry name" value="C2_domain_sf"/>
</dbReference>
<dbReference type="InterPro" id="IPR029021">
    <property type="entry name" value="Prot-tyrosine_phosphatase-like"/>
</dbReference>
<dbReference type="FunFam" id="2.60.40.1110:FF:000004">
    <property type="entry name" value="Voltage-sensor containing phosphatase"/>
    <property type="match status" value="1"/>
</dbReference>
<dbReference type="Ensembl" id="ENSAPET00000004383.1">
    <property type="protein sequence ID" value="ENSAPEP00000004266.1"/>
    <property type="gene ID" value="ENSAPEG00000003092.1"/>
</dbReference>
<dbReference type="OMA" id="IIVQHKI"/>
<dbReference type="Proteomes" id="UP000265080">
    <property type="component" value="Chromosome 21"/>
</dbReference>
<evidence type="ECO:0000313" key="3">
    <source>
        <dbReference type="Proteomes" id="UP000265080"/>
    </source>
</evidence>
<dbReference type="Pfam" id="PF10409">
    <property type="entry name" value="PTEN_C2"/>
    <property type="match status" value="1"/>
</dbReference>
<dbReference type="SMART" id="SM01326">
    <property type="entry name" value="PTEN_C2"/>
    <property type="match status" value="1"/>
</dbReference>
<reference evidence="2" key="3">
    <citation type="submission" date="2025-09" db="UniProtKB">
        <authorList>
            <consortium name="Ensembl"/>
        </authorList>
    </citation>
    <scope>IDENTIFICATION</scope>
</reference>
<name>A0A3P8RVW8_AMPPE</name>
<sequence>MVCTWLIDSDQFESAQDSLEYFGERRTDKSRSSKFQGVETPSQSRYVGYYEVMKTKFNRQMPPPKSLRIKSIRIHSIAGCVCAKQENCTVFPDVGNNVAVISLQNGPVVEGDVKVMFESSAGLPKGYEDVPFYFWFNTSFIVENKLFSPREELDNPHKPKTWDLYKEDFAVTMFFSEDE</sequence>
<dbReference type="SUPFAM" id="SSF49562">
    <property type="entry name" value="C2 domain (Calcium/lipid-binding domain, CaLB)"/>
    <property type="match status" value="1"/>
</dbReference>